<evidence type="ECO:0000313" key="1">
    <source>
        <dbReference type="EMBL" id="OMP00788.1"/>
    </source>
</evidence>
<dbReference type="OrthoDB" id="1403954at2759"/>
<dbReference type="Proteomes" id="UP000187203">
    <property type="component" value="Unassembled WGS sequence"/>
</dbReference>
<evidence type="ECO:0000313" key="2">
    <source>
        <dbReference type="Proteomes" id="UP000187203"/>
    </source>
</evidence>
<accession>A0A1R3K1D0</accession>
<comment type="caution">
    <text evidence="1">The sequence shown here is derived from an EMBL/GenBank/DDBJ whole genome shotgun (WGS) entry which is preliminary data.</text>
</comment>
<name>A0A1R3K1D0_9ROSI</name>
<gene>
    <name evidence="1" type="ORF">COLO4_12369</name>
</gene>
<sequence length="138" mass="15825">MHPISFSFSNFTTNLEAEMERESELSRTSAEPFNMGYNEHNKVYLKFGNTEGKDKQNQNQSIVKVDHEIGKNVEGGILLNLTLKLHLSVFYKVWGKIWVPDVWQRSNAYCWDLVVGVMPDTGSGRLIITATKNCKYSY</sequence>
<reference evidence="2" key="1">
    <citation type="submission" date="2013-09" db="EMBL/GenBank/DDBJ databases">
        <title>Corchorus olitorius genome sequencing.</title>
        <authorList>
            <person name="Alam M."/>
            <person name="Haque M.S."/>
            <person name="Islam M.S."/>
            <person name="Emdad E.M."/>
            <person name="Islam M.M."/>
            <person name="Ahmed B."/>
            <person name="Halim A."/>
            <person name="Hossen Q.M.M."/>
            <person name="Hossain M.Z."/>
            <person name="Ahmed R."/>
            <person name="Khan M.M."/>
            <person name="Islam R."/>
            <person name="Rashid M.M."/>
            <person name="Khan S.A."/>
            <person name="Rahman M.S."/>
            <person name="Alam M."/>
            <person name="Yahiya A.S."/>
            <person name="Khan M.S."/>
            <person name="Azam M.S."/>
            <person name="Haque T."/>
            <person name="Lashkar M.Z.H."/>
            <person name="Akhand A.I."/>
            <person name="Morshed G."/>
            <person name="Roy S."/>
            <person name="Uddin K.S."/>
            <person name="Rabeya T."/>
            <person name="Hossain A.S."/>
            <person name="Chowdhury A."/>
            <person name="Snigdha A.R."/>
            <person name="Mortoza M.S."/>
            <person name="Matin S.A."/>
            <person name="Hoque S.M.E."/>
            <person name="Islam M.K."/>
            <person name="Roy D.K."/>
            <person name="Haider R."/>
            <person name="Moosa M.M."/>
            <person name="Elias S.M."/>
            <person name="Hasan A.M."/>
            <person name="Jahan S."/>
            <person name="Shafiuddin M."/>
            <person name="Mahmood N."/>
            <person name="Shommy N.S."/>
        </authorList>
    </citation>
    <scope>NUCLEOTIDE SEQUENCE [LARGE SCALE GENOMIC DNA]</scope>
    <source>
        <strain evidence="2">cv. O-4</strain>
    </source>
</reference>
<organism evidence="1 2">
    <name type="scientific">Corchorus olitorius</name>
    <dbReference type="NCBI Taxonomy" id="93759"/>
    <lineage>
        <taxon>Eukaryota</taxon>
        <taxon>Viridiplantae</taxon>
        <taxon>Streptophyta</taxon>
        <taxon>Embryophyta</taxon>
        <taxon>Tracheophyta</taxon>
        <taxon>Spermatophyta</taxon>
        <taxon>Magnoliopsida</taxon>
        <taxon>eudicotyledons</taxon>
        <taxon>Gunneridae</taxon>
        <taxon>Pentapetalae</taxon>
        <taxon>rosids</taxon>
        <taxon>malvids</taxon>
        <taxon>Malvales</taxon>
        <taxon>Malvaceae</taxon>
        <taxon>Grewioideae</taxon>
        <taxon>Apeibeae</taxon>
        <taxon>Corchorus</taxon>
    </lineage>
</organism>
<dbReference type="AlphaFoldDB" id="A0A1R3K1D0"/>
<protein>
    <submittedName>
        <fullName evidence="1">Uncharacterized protein</fullName>
    </submittedName>
</protein>
<keyword evidence="2" id="KW-1185">Reference proteome</keyword>
<proteinExistence type="predicted"/>
<dbReference type="EMBL" id="AWUE01014909">
    <property type="protein sequence ID" value="OMP00788.1"/>
    <property type="molecule type" value="Genomic_DNA"/>
</dbReference>